<dbReference type="PANTHER" id="PTHR30028">
    <property type="entry name" value="UPF0014 INNER MEMBRANE PROTEIN YBBM-RELATED"/>
    <property type="match status" value="1"/>
</dbReference>
<feature type="transmembrane region" description="Helical" evidence="7">
    <location>
        <begin position="141"/>
        <end position="165"/>
    </location>
</feature>
<evidence type="ECO:0000256" key="5">
    <source>
        <dbReference type="ARBA" id="ARBA00023136"/>
    </source>
</evidence>
<evidence type="ECO:0000256" key="7">
    <source>
        <dbReference type="SAM" id="Phobius"/>
    </source>
</evidence>
<comment type="similarity">
    <text evidence="2">Belongs to the UPF0014 family.</text>
</comment>
<dbReference type="Pfam" id="PF03649">
    <property type="entry name" value="UPF0014"/>
    <property type="match status" value="2"/>
</dbReference>
<evidence type="ECO:0000256" key="6">
    <source>
        <dbReference type="SAM" id="MobiDB-lite"/>
    </source>
</evidence>
<dbReference type="Proteomes" id="UP000266906">
    <property type="component" value="Unassembled WGS sequence"/>
</dbReference>
<dbReference type="InterPro" id="IPR005226">
    <property type="entry name" value="UPF0014_fam"/>
</dbReference>
<organism evidence="8 9">
    <name type="scientific">Kitasatospora cineracea</name>
    <dbReference type="NCBI Taxonomy" id="88074"/>
    <lineage>
        <taxon>Bacteria</taxon>
        <taxon>Bacillati</taxon>
        <taxon>Actinomycetota</taxon>
        <taxon>Actinomycetes</taxon>
        <taxon>Kitasatosporales</taxon>
        <taxon>Streptomycetaceae</taxon>
        <taxon>Kitasatospora</taxon>
    </lineage>
</organism>
<keyword evidence="9" id="KW-1185">Reference proteome</keyword>
<dbReference type="GO" id="GO:0005886">
    <property type="term" value="C:plasma membrane"/>
    <property type="evidence" value="ECO:0007669"/>
    <property type="project" value="TreeGrafter"/>
</dbReference>
<proteinExistence type="inferred from homology"/>
<feature type="transmembrane region" description="Helical" evidence="7">
    <location>
        <begin position="12"/>
        <end position="33"/>
    </location>
</feature>
<feature type="transmembrane region" description="Helical" evidence="7">
    <location>
        <begin position="45"/>
        <end position="64"/>
    </location>
</feature>
<keyword evidence="3 7" id="KW-0812">Transmembrane</keyword>
<protein>
    <submittedName>
        <fullName evidence="8">ABC transport system permease protein</fullName>
    </submittedName>
</protein>
<feature type="transmembrane region" description="Helical" evidence="7">
    <location>
        <begin position="70"/>
        <end position="88"/>
    </location>
</feature>
<feature type="region of interest" description="Disordered" evidence="6">
    <location>
        <begin position="96"/>
        <end position="132"/>
    </location>
</feature>
<keyword evidence="4 7" id="KW-1133">Transmembrane helix</keyword>
<reference evidence="8 9" key="1">
    <citation type="submission" date="2018-11" db="EMBL/GenBank/DDBJ databases">
        <title>Sequencing the genomes of 1000 actinobacteria strains.</title>
        <authorList>
            <person name="Klenk H.-P."/>
        </authorList>
    </citation>
    <scope>NUCLEOTIDE SEQUENCE [LARGE SCALE GENOMIC DNA]</scope>
    <source>
        <strain evidence="8 9">DSM 44781</strain>
    </source>
</reference>
<sequence length="301" mass="30158">MHPLAASGGGQLLPVTPALGAACAVLLAVAALVAGRGGLGHGRAVLRAGLRAAVQLALVALVIAWVVRSLWTSALFVLLMFTVAMRTAGRRIGEGRRRAGAGAGTGAGRRRGGAGRLRVGAGRRRGGAGEGEEGAAGRWEWVWAAVPIAAGVLPVLLLLAATGLLPAKGITVIPVAGILIGGALTATSLAGRRALDELRLRHGEVEAALALGFEERDARLEICRTAAATSLVPALDQTRTVGLVTLPGAFVGMLLGGATPVQAGAVQLFVLVALLAVEAVAVTAVLELVGRGLVGTASGIR</sequence>
<evidence type="ECO:0000313" key="9">
    <source>
        <dbReference type="Proteomes" id="UP000266906"/>
    </source>
</evidence>
<evidence type="ECO:0000313" key="8">
    <source>
        <dbReference type="EMBL" id="RPE35014.1"/>
    </source>
</evidence>
<feature type="transmembrane region" description="Helical" evidence="7">
    <location>
        <begin position="265"/>
        <end position="286"/>
    </location>
</feature>
<name>A0A3N4SEX3_9ACTN</name>
<comment type="caution">
    <text evidence="8">The sequence shown here is derived from an EMBL/GenBank/DDBJ whole genome shotgun (WGS) entry which is preliminary data.</text>
</comment>
<feature type="transmembrane region" description="Helical" evidence="7">
    <location>
        <begin position="171"/>
        <end position="191"/>
    </location>
</feature>
<evidence type="ECO:0000256" key="2">
    <source>
        <dbReference type="ARBA" id="ARBA00005268"/>
    </source>
</evidence>
<dbReference type="PANTHER" id="PTHR30028:SF0">
    <property type="entry name" value="PROTEIN ALUMINUM SENSITIVE 3"/>
    <property type="match status" value="1"/>
</dbReference>
<evidence type="ECO:0000256" key="4">
    <source>
        <dbReference type="ARBA" id="ARBA00022989"/>
    </source>
</evidence>
<comment type="subcellular location">
    <subcellularLocation>
        <location evidence="1">Membrane</location>
        <topology evidence="1">Multi-pass membrane protein</topology>
    </subcellularLocation>
</comment>
<gene>
    <name evidence="8" type="ORF">EDD38_3359</name>
</gene>
<feature type="transmembrane region" description="Helical" evidence="7">
    <location>
        <begin position="240"/>
        <end position="259"/>
    </location>
</feature>
<evidence type="ECO:0000256" key="3">
    <source>
        <dbReference type="ARBA" id="ARBA00022692"/>
    </source>
</evidence>
<dbReference type="AlphaFoldDB" id="A0A3N4SEX3"/>
<accession>A0A3N4SEX3</accession>
<evidence type="ECO:0000256" key="1">
    <source>
        <dbReference type="ARBA" id="ARBA00004141"/>
    </source>
</evidence>
<dbReference type="EMBL" id="RKQG01000001">
    <property type="protein sequence ID" value="RPE35014.1"/>
    <property type="molecule type" value="Genomic_DNA"/>
</dbReference>
<keyword evidence="5 7" id="KW-0472">Membrane</keyword>